<dbReference type="InterPro" id="IPR013320">
    <property type="entry name" value="ConA-like_dom_sf"/>
</dbReference>
<feature type="region of interest" description="Disordered" evidence="1">
    <location>
        <begin position="20"/>
        <end position="52"/>
    </location>
</feature>
<gene>
    <name evidence="3" type="ORF">ACFS27_15615</name>
</gene>
<sequence length="847" mass="90894">MAAALGLSLVLGLAHGMPTAEAREPEVRTTTSTWDFDGDARDSVGERHGESLPGVRYSDGSAHFSRRDDSEIRLPFDRLLEPGDGGWRLEVTDIVPGAPTGAHQAIVTSRAVNQGWALYIMPSGELRFWSRVAGQSAWEQLSTGVTVRQGASYDVDVTWAPGAVEIQVRGDATRDLTLDLAMPVINDGSGPVRVGNGGDRGSEFFYNGSLGGITISATPRTDPWSHCGTDGTDGGAAPVVTPPDPAALDRPVPADEISGLSLEAARNANRYVSTTYWDEHFADETGERINLAQRLGNTEYAMRGPAMTAVSTAILLATGAYDPADTGVSAAEARDRVVRLVSSAAAEHRANDPGGWGPEERLWQSSLWAYYNGFAAWLLWDDLSQAQQACVTNMVVMEADQMPDPAYYRDADGVIIRPGNTQAEENAWRSSLSGLAGLMMPDAENSARWRDDAIALALAAWATPEDVTSSEVVNGRRLDDLLDGSNVWTDGTVENHNLMHPIYMLAFDQNVNNALAQQLTGQLPAAAYLRNVDLTYAALVDLEFPAPPWLPPGGTIYVPGEPTIHYPDGNDWGTTFPLYFAQADVIADGYGIGGELSAPPDEWAALHLRAAIDLQNRFADGHTYLDTTESNYQLREERTAQIAAHTFLTRFLNAGTRQCLTDRPYTTPTTDLLLGELEVAREIIDSDPAAELPAELRGDVRDGLDRISEARHHGRDRAVAAAVRDLQLLLAGADDGTPVIAQLREAVGSAATCALDLPIGLEAPDRSRPGAEIPVGLTGALADTEYVLVAEARKGKDIELGRIRTGADGAGVATVRLPEDLRVGVLTVRAGAGDSSAETRIRVRHGR</sequence>
<evidence type="ECO:0000256" key="1">
    <source>
        <dbReference type="SAM" id="MobiDB-lite"/>
    </source>
</evidence>
<accession>A0ABW5VTS7</accession>
<feature type="chain" id="PRO_5045498266" evidence="2">
    <location>
        <begin position="23"/>
        <end position="847"/>
    </location>
</feature>
<name>A0ABW5VTS7_9MICO</name>
<feature type="compositionally biased region" description="Basic and acidic residues" evidence="1">
    <location>
        <begin position="38"/>
        <end position="50"/>
    </location>
</feature>
<comment type="caution">
    <text evidence="3">The sequence shown here is derived from an EMBL/GenBank/DDBJ whole genome shotgun (WGS) entry which is preliminary data.</text>
</comment>
<dbReference type="SUPFAM" id="SSF49899">
    <property type="entry name" value="Concanavalin A-like lectins/glucanases"/>
    <property type="match status" value="1"/>
</dbReference>
<organism evidence="3 4">
    <name type="scientific">Promicromonospora vindobonensis</name>
    <dbReference type="NCBI Taxonomy" id="195748"/>
    <lineage>
        <taxon>Bacteria</taxon>
        <taxon>Bacillati</taxon>
        <taxon>Actinomycetota</taxon>
        <taxon>Actinomycetes</taxon>
        <taxon>Micrococcales</taxon>
        <taxon>Promicromonosporaceae</taxon>
        <taxon>Promicromonospora</taxon>
    </lineage>
</organism>
<keyword evidence="2" id="KW-0732">Signal</keyword>
<dbReference type="EMBL" id="JBHUOG010000002">
    <property type="protein sequence ID" value="MFD2794987.1"/>
    <property type="molecule type" value="Genomic_DNA"/>
</dbReference>
<evidence type="ECO:0000256" key="2">
    <source>
        <dbReference type="SAM" id="SignalP"/>
    </source>
</evidence>
<evidence type="ECO:0000313" key="4">
    <source>
        <dbReference type="Proteomes" id="UP001597479"/>
    </source>
</evidence>
<feature type="signal peptide" evidence="2">
    <location>
        <begin position="1"/>
        <end position="22"/>
    </location>
</feature>
<proteinExistence type="predicted"/>
<reference evidence="4" key="1">
    <citation type="journal article" date="2019" name="Int. J. Syst. Evol. Microbiol.">
        <title>The Global Catalogue of Microorganisms (GCM) 10K type strain sequencing project: providing services to taxonomists for standard genome sequencing and annotation.</title>
        <authorList>
            <consortium name="The Broad Institute Genomics Platform"/>
            <consortium name="The Broad Institute Genome Sequencing Center for Infectious Disease"/>
            <person name="Wu L."/>
            <person name="Ma J."/>
        </authorList>
    </citation>
    <scope>NUCLEOTIDE SEQUENCE [LARGE SCALE GENOMIC DNA]</scope>
    <source>
        <strain evidence="4">CCM 7044</strain>
    </source>
</reference>
<protein>
    <submittedName>
        <fullName evidence="3">Uncharacterized protein</fullName>
    </submittedName>
</protein>
<dbReference type="RefSeq" id="WP_377184592.1">
    <property type="nucleotide sequence ID" value="NZ_JBHUOG010000002.1"/>
</dbReference>
<evidence type="ECO:0000313" key="3">
    <source>
        <dbReference type="EMBL" id="MFD2794987.1"/>
    </source>
</evidence>
<keyword evidence="4" id="KW-1185">Reference proteome</keyword>
<dbReference type="Proteomes" id="UP001597479">
    <property type="component" value="Unassembled WGS sequence"/>
</dbReference>